<dbReference type="PANTHER" id="PTHR21266:SF32">
    <property type="entry name" value="CHOLESTEROL 7-DESATURASE NVD"/>
    <property type="match status" value="1"/>
</dbReference>
<evidence type="ECO:0000256" key="1">
    <source>
        <dbReference type="ARBA" id="ARBA00004370"/>
    </source>
</evidence>
<evidence type="ECO:0000256" key="7">
    <source>
        <dbReference type="SAM" id="Phobius"/>
    </source>
</evidence>
<gene>
    <name evidence="9" type="ORF">TSPGSL018_6509</name>
</gene>
<dbReference type="EMBL" id="GBEZ01003026">
    <property type="protein sequence ID" value="JAC82080.1"/>
    <property type="molecule type" value="Transcribed_RNA"/>
</dbReference>
<comment type="subcellular location">
    <subcellularLocation>
        <location evidence="1">Membrane</location>
    </subcellularLocation>
</comment>
<dbReference type="GO" id="GO:0010277">
    <property type="term" value="F:chlorophyllide a oxygenase activity"/>
    <property type="evidence" value="ECO:0007669"/>
    <property type="project" value="InterPro"/>
</dbReference>
<evidence type="ECO:0000256" key="5">
    <source>
        <dbReference type="ARBA" id="ARBA00023002"/>
    </source>
</evidence>
<protein>
    <recommendedName>
        <fullName evidence="8">Pheophorbide a oxygenase domain-containing protein</fullName>
    </recommendedName>
</protein>
<feature type="transmembrane region" description="Helical" evidence="7">
    <location>
        <begin position="332"/>
        <end position="353"/>
    </location>
</feature>
<feature type="domain" description="Pheophorbide a oxygenase" evidence="8">
    <location>
        <begin position="127"/>
        <end position="221"/>
    </location>
</feature>
<dbReference type="GO" id="GO:0016020">
    <property type="term" value="C:membrane"/>
    <property type="evidence" value="ECO:0007669"/>
    <property type="project" value="UniProtKB-SubCell"/>
</dbReference>
<keyword evidence="2 7" id="KW-0812">Transmembrane</keyword>
<keyword evidence="5" id="KW-0560">Oxidoreductase</keyword>
<evidence type="ECO:0000256" key="6">
    <source>
        <dbReference type="ARBA" id="ARBA00023136"/>
    </source>
</evidence>
<feature type="transmembrane region" description="Helical" evidence="7">
    <location>
        <begin position="373"/>
        <end position="394"/>
    </location>
</feature>
<dbReference type="InterPro" id="IPR013626">
    <property type="entry name" value="PaO"/>
</dbReference>
<dbReference type="Gene3D" id="3.90.380.10">
    <property type="entry name" value="Naphthalene 1,2-dioxygenase Alpha Subunit, Chain A, domain 1"/>
    <property type="match status" value="1"/>
</dbReference>
<keyword evidence="4 7" id="KW-1133">Transmembrane helix</keyword>
<proteinExistence type="predicted"/>
<evidence type="ECO:0000256" key="3">
    <source>
        <dbReference type="ARBA" id="ARBA00022946"/>
    </source>
</evidence>
<keyword evidence="6 7" id="KW-0472">Membrane</keyword>
<feature type="non-terminal residue" evidence="9">
    <location>
        <position position="1"/>
    </location>
</feature>
<dbReference type="SUPFAM" id="SSF55961">
    <property type="entry name" value="Bet v1-like"/>
    <property type="match status" value="1"/>
</dbReference>
<evidence type="ECO:0000259" key="8">
    <source>
        <dbReference type="Pfam" id="PF08417"/>
    </source>
</evidence>
<sequence>LSPAEAVERLWETSTPPLLPEYGRPGWTRNHFFRRDDSFHRDFDIDYSIILENLIDPDHFTAIHQIPVERTKNFIVDGRERRAQLTTESVDAAGGLGGGTRGSLFSVLQSVDLEAPLRGYTRSNIRFTAPYTVEYFNSGTEEDGSPKDRGFILHFMIVPTAAGRCRFFFRTVVKESIVPKPLFLYMKLKNPRWAMHLDTLRFVDQDTGMMATQKQWLLRQEAEAAVAAAEGLPARPRRDYYSYRMPSEGLLVTVGRWLDQNLPLVPGRAQQLQALFGGSVGPAGSQQGISSSGLVHTGQPVSREDELDRFKQHTSTCRVCQRAMRQLQVVRLAAAVVGAAAAAVAVVNAAAWAVLKLITSHAAVDIAINASRLIFVGAPSAVVAAVAGAVFLIVSRQLRNFSYNYTASDWLKDLGRLQIFKGEH</sequence>
<evidence type="ECO:0000313" key="9">
    <source>
        <dbReference type="EMBL" id="JAC82080.1"/>
    </source>
</evidence>
<organism evidence="9">
    <name type="scientific">Tetraselmis sp. GSL018</name>
    <dbReference type="NCBI Taxonomy" id="582737"/>
    <lineage>
        <taxon>Eukaryota</taxon>
        <taxon>Viridiplantae</taxon>
        <taxon>Chlorophyta</taxon>
        <taxon>core chlorophytes</taxon>
        <taxon>Chlorodendrophyceae</taxon>
        <taxon>Chlorodendrales</taxon>
        <taxon>Chlorodendraceae</taxon>
        <taxon>Tetraselmis</taxon>
    </lineage>
</organism>
<keyword evidence="3" id="KW-0809">Transit peptide</keyword>
<dbReference type="GO" id="GO:0005737">
    <property type="term" value="C:cytoplasm"/>
    <property type="evidence" value="ECO:0007669"/>
    <property type="project" value="TreeGrafter"/>
</dbReference>
<name>A0A061SGS6_9CHLO</name>
<evidence type="ECO:0000256" key="4">
    <source>
        <dbReference type="ARBA" id="ARBA00022989"/>
    </source>
</evidence>
<reference evidence="9" key="1">
    <citation type="submission" date="2014-05" db="EMBL/GenBank/DDBJ databases">
        <title>The transcriptome of the halophilic microalga Tetraselmis sp. GSL018 isolated from the Great Salt Lake, Utah.</title>
        <authorList>
            <person name="Jinkerson R.E."/>
            <person name="D'Adamo S."/>
            <person name="Posewitz M.C."/>
        </authorList>
    </citation>
    <scope>NUCLEOTIDE SEQUENCE</scope>
    <source>
        <strain evidence="9">GSL018</strain>
    </source>
</reference>
<dbReference type="Pfam" id="PF08417">
    <property type="entry name" value="PaO"/>
    <property type="match status" value="1"/>
</dbReference>
<accession>A0A061SGS6</accession>
<dbReference type="InterPro" id="IPR050584">
    <property type="entry name" value="Cholesterol_7-desaturase"/>
</dbReference>
<evidence type="ECO:0000256" key="2">
    <source>
        <dbReference type="ARBA" id="ARBA00022692"/>
    </source>
</evidence>
<dbReference type="PANTHER" id="PTHR21266">
    <property type="entry name" value="IRON-SULFUR DOMAIN CONTAINING PROTEIN"/>
    <property type="match status" value="1"/>
</dbReference>
<dbReference type="AlphaFoldDB" id="A0A061SGS6"/>